<feature type="domain" description="UvrD-like helicase ATP-binding" evidence="10">
    <location>
        <begin position="15"/>
        <end position="375"/>
    </location>
</feature>
<evidence type="ECO:0000256" key="4">
    <source>
        <dbReference type="ARBA" id="ARBA00022840"/>
    </source>
</evidence>
<dbReference type="Gene3D" id="3.40.50.300">
    <property type="entry name" value="P-loop containing nucleotide triphosphate hydrolases"/>
    <property type="match status" value="2"/>
</dbReference>
<reference evidence="11 12" key="1">
    <citation type="journal article" date="2014" name="Genome Announc.">
        <title>Draft Genome Sequence of Streptomyces fradiae ATCC 19609, a Strain Highly Sensitive to Antibiotics.</title>
        <authorList>
            <person name="Bekker O.B."/>
            <person name="Klimina K.M."/>
            <person name="Vatlin A.A."/>
            <person name="Zakharevich N.V."/>
            <person name="Kasianov A.S."/>
            <person name="Danilenko V.N."/>
        </authorList>
    </citation>
    <scope>NUCLEOTIDE SEQUENCE [LARGE SCALE GENOMIC DNA]</scope>
    <source>
        <strain evidence="11 12">ATCC 19609</strain>
    </source>
</reference>
<dbReference type="Pfam" id="PF00580">
    <property type="entry name" value="UvrD-helicase"/>
    <property type="match status" value="2"/>
</dbReference>
<evidence type="ECO:0000256" key="9">
    <source>
        <dbReference type="PROSITE-ProRule" id="PRU00560"/>
    </source>
</evidence>
<dbReference type="InterPro" id="IPR027417">
    <property type="entry name" value="P-loop_NTPase"/>
</dbReference>
<name>A0A3M8F714_9ACTN</name>
<sequence>MEEGEVTGPYEGAPALTDEQRAVVEQPADALLLVTAGPGAGKTHTLVRRLDALLEDEGLSTGEILVLSFSRAAVRELRERLVRSGGEEARQVRVMTFDSWALYLLTELEADTDWRTKSFDERIRAATRLIDEERTNELYEVSLRHVIIDEVQDLVGYRRQLVQSLLTTYDCGFTVVGDPAQAITTFQVRDIPRLLKQEPNGFFAWLRTKFPDELVELRLDRNFRVLTDEAGVALHHRNAVLDHSEPACTDNTGDTDDTAGEDLYDSLRAQLLSLDEYGDLGAAYFQEPLRDSSRSTAILCRDNGEALLMSDLLHDHGIDHQVRRTARDRSAPAWIEALLRRAGGHVLTFTTFKSLFPDLPGLPQDHDADRTWRLLRACAGDRAGRTVDLAQFGDALAAGRLPDELTAQPAHHLVISTFHRAKGLEFDRVIVVDPGPLPEPRDGYVVDPAEEARTLYVALTRAREELYRLPPRSTWLVRKHKETGRWARYGRQKWQRHGLEMLGTDVHAVHPAGTVGFSSDPQRLQEYLRSELSPGTPLTLLRYEEAEVPSATGDHSRMAPPYLVCEEDRPIGVVSESFRRDLHRFMRRSARHQPTSWPVKISEIRVDTVETVSGSSAAGARAGLGDLGVWLAPRLTGLGHFTYDSGTDKAEGDHA</sequence>
<dbReference type="InterPro" id="IPR014017">
    <property type="entry name" value="DNA_helicase_UvrD-like_C"/>
</dbReference>
<keyword evidence="2 9" id="KW-0378">Hydrolase</keyword>
<dbReference type="InterPro" id="IPR014016">
    <property type="entry name" value="UvrD-like_ATP-bd"/>
</dbReference>
<dbReference type="Proteomes" id="UP000028058">
    <property type="component" value="Unassembled WGS sequence"/>
</dbReference>
<dbReference type="AlphaFoldDB" id="A0A3M8F714"/>
<keyword evidence="12" id="KW-1185">Reference proteome</keyword>
<feature type="binding site" evidence="9">
    <location>
        <begin position="36"/>
        <end position="43"/>
    </location>
    <ligand>
        <name>ATP</name>
        <dbReference type="ChEBI" id="CHEBI:30616"/>
    </ligand>
</feature>
<dbReference type="Pfam" id="PF13361">
    <property type="entry name" value="UvrD_C"/>
    <property type="match status" value="1"/>
</dbReference>
<evidence type="ECO:0000256" key="6">
    <source>
        <dbReference type="ARBA" id="ARBA00034617"/>
    </source>
</evidence>
<dbReference type="GO" id="GO:0016787">
    <property type="term" value="F:hydrolase activity"/>
    <property type="evidence" value="ECO:0007669"/>
    <property type="project" value="UniProtKB-UniRule"/>
</dbReference>
<gene>
    <name evidence="11" type="ORF">SFRA_005105</name>
</gene>
<dbReference type="OrthoDB" id="3196263at2"/>
<dbReference type="GO" id="GO:0043138">
    <property type="term" value="F:3'-5' DNA helicase activity"/>
    <property type="evidence" value="ECO:0007669"/>
    <property type="project" value="UniProtKB-EC"/>
</dbReference>
<keyword evidence="3 9" id="KW-0347">Helicase</keyword>
<dbReference type="EMBL" id="JNAD02000002">
    <property type="protein sequence ID" value="RKM97924.1"/>
    <property type="molecule type" value="Genomic_DNA"/>
</dbReference>
<comment type="caution">
    <text evidence="11">The sequence shown here is derived from an EMBL/GenBank/DDBJ whole genome shotgun (WGS) entry which is preliminary data.</text>
</comment>
<evidence type="ECO:0000256" key="3">
    <source>
        <dbReference type="ARBA" id="ARBA00022806"/>
    </source>
</evidence>
<dbReference type="SUPFAM" id="SSF52540">
    <property type="entry name" value="P-loop containing nucleoside triphosphate hydrolases"/>
    <property type="match status" value="1"/>
</dbReference>
<keyword evidence="4 9" id="KW-0067">ATP-binding</keyword>
<dbReference type="EC" id="5.6.2.4" evidence="7"/>
<evidence type="ECO:0000313" key="12">
    <source>
        <dbReference type="Proteomes" id="UP000028058"/>
    </source>
</evidence>
<dbReference type="PROSITE" id="PS51198">
    <property type="entry name" value="UVRD_HELICASE_ATP_BIND"/>
    <property type="match status" value="1"/>
</dbReference>
<accession>A0A3M8F714</accession>
<evidence type="ECO:0000256" key="8">
    <source>
        <dbReference type="ARBA" id="ARBA00048988"/>
    </source>
</evidence>
<comment type="catalytic activity">
    <reaction evidence="6">
        <text>Couples ATP hydrolysis with the unwinding of duplex DNA by translocating in the 3'-5' direction.</text>
        <dbReference type="EC" id="5.6.2.4"/>
    </reaction>
</comment>
<dbReference type="GO" id="GO:0003677">
    <property type="term" value="F:DNA binding"/>
    <property type="evidence" value="ECO:0007669"/>
    <property type="project" value="InterPro"/>
</dbReference>
<dbReference type="CDD" id="cd17932">
    <property type="entry name" value="DEXQc_UvrD"/>
    <property type="match status" value="1"/>
</dbReference>
<evidence type="ECO:0000256" key="2">
    <source>
        <dbReference type="ARBA" id="ARBA00022801"/>
    </source>
</evidence>
<dbReference type="PANTHER" id="PTHR11070">
    <property type="entry name" value="UVRD / RECB / PCRA DNA HELICASE FAMILY MEMBER"/>
    <property type="match status" value="1"/>
</dbReference>
<organism evidence="11 12">
    <name type="scientific">Streptomyces xinghaiensis</name>
    <dbReference type="NCBI Taxonomy" id="1038928"/>
    <lineage>
        <taxon>Bacteria</taxon>
        <taxon>Bacillati</taxon>
        <taxon>Actinomycetota</taxon>
        <taxon>Actinomycetes</taxon>
        <taxon>Kitasatosporales</taxon>
        <taxon>Streptomycetaceae</taxon>
        <taxon>Streptomyces</taxon>
    </lineage>
</organism>
<comment type="catalytic activity">
    <reaction evidence="8">
        <text>ATP + H2O = ADP + phosphate + H(+)</text>
        <dbReference type="Rhea" id="RHEA:13065"/>
        <dbReference type="ChEBI" id="CHEBI:15377"/>
        <dbReference type="ChEBI" id="CHEBI:15378"/>
        <dbReference type="ChEBI" id="CHEBI:30616"/>
        <dbReference type="ChEBI" id="CHEBI:43474"/>
        <dbReference type="ChEBI" id="CHEBI:456216"/>
        <dbReference type="EC" id="5.6.2.4"/>
    </reaction>
</comment>
<dbReference type="GO" id="GO:0005524">
    <property type="term" value="F:ATP binding"/>
    <property type="evidence" value="ECO:0007669"/>
    <property type="project" value="UniProtKB-UniRule"/>
</dbReference>
<evidence type="ECO:0000256" key="7">
    <source>
        <dbReference type="ARBA" id="ARBA00034808"/>
    </source>
</evidence>
<proteinExistence type="predicted"/>
<protein>
    <recommendedName>
        <fullName evidence="7">DNA 3'-5' helicase</fullName>
        <ecNumber evidence="7">5.6.2.4</ecNumber>
    </recommendedName>
</protein>
<dbReference type="InterPro" id="IPR000212">
    <property type="entry name" value="DNA_helicase_UvrD/REP"/>
</dbReference>
<evidence type="ECO:0000256" key="5">
    <source>
        <dbReference type="ARBA" id="ARBA00023235"/>
    </source>
</evidence>
<evidence type="ECO:0000256" key="1">
    <source>
        <dbReference type="ARBA" id="ARBA00022741"/>
    </source>
</evidence>
<keyword evidence="1 9" id="KW-0547">Nucleotide-binding</keyword>
<keyword evidence="5" id="KW-0413">Isomerase</keyword>
<evidence type="ECO:0000259" key="10">
    <source>
        <dbReference type="PROSITE" id="PS51198"/>
    </source>
</evidence>
<evidence type="ECO:0000313" key="11">
    <source>
        <dbReference type="EMBL" id="RKM97924.1"/>
    </source>
</evidence>